<dbReference type="AlphaFoldDB" id="A0A8D4VPW4"/>
<keyword evidence="3" id="KW-1185">Reference proteome</keyword>
<feature type="transmembrane region" description="Helical" evidence="1">
    <location>
        <begin position="67"/>
        <end position="88"/>
    </location>
</feature>
<dbReference type="GO" id="GO:0043709">
    <property type="term" value="P:cell adhesion involved in single-species biofilm formation"/>
    <property type="evidence" value="ECO:0007669"/>
    <property type="project" value="InterPro"/>
</dbReference>
<protein>
    <recommendedName>
        <fullName evidence="4">Poly-beta-1,6-N-acetyl-D-glucosamine biosynthesis protein PgaD</fullName>
    </recommendedName>
</protein>
<proteinExistence type="predicted"/>
<evidence type="ECO:0000256" key="1">
    <source>
        <dbReference type="SAM" id="Phobius"/>
    </source>
</evidence>
<keyword evidence="1" id="KW-0472">Membrane</keyword>
<evidence type="ECO:0008006" key="4">
    <source>
        <dbReference type="Google" id="ProtNLM"/>
    </source>
</evidence>
<evidence type="ECO:0000313" key="3">
    <source>
        <dbReference type="Proteomes" id="UP000824988"/>
    </source>
</evidence>
<reference evidence="2" key="1">
    <citation type="submission" date="2019-06" db="EMBL/GenBank/DDBJ databases">
        <title>Complete genome sequence of Methylogaea oryzae strain JCM16910.</title>
        <authorList>
            <person name="Asakawa S."/>
        </authorList>
    </citation>
    <scope>NUCLEOTIDE SEQUENCE</scope>
    <source>
        <strain evidence="2">E10</strain>
    </source>
</reference>
<sequence>MSDLIINVPHLQTFQQRFGAFVVTVTCWLLWLYFLVPIVTLSGWLMGLRQLAKEIRWFGGYKSLMELMELYGEAVLVIVALWLCWTLLTSLRRSPPGQQPPPVGKAELCQAYAVAPADLDRCQNAQRITVHFDDHGHIVQMESAAAADEPAGAAVAPGA</sequence>
<dbReference type="NCBIfam" id="TIGR03940">
    <property type="entry name" value="PGA_PgaD"/>
    <property type="match status" value="1"/>
</dbReference>
<name>A0A8D4VPW4_9GAMM</name>
<dbReference type="InterPro" id="IPR023829">
    <property type="entry name" value="PGA_PgaD"/>
</dbReference>
<organism evidence="2 3">
    <name type="scientific">Methylogaea oryzae</name>
    <dbReference type="NCBI Taxonomy" id="1295382"/>
    <lineage>
        <taxon>Bacteria</taxon>
        <taxon>Pseudomonadati</taxon>
        <taxon>Pseudomonadota</taxon>
        <taxon>Gammaproteobacteria</taxon>
        <taxon>Methylococcales</taxon>
        <taxon>Methylococcaceae</taxon>
        <taxon>Methylogaea</taxon>
    </lineage>
</organism>
<dbReference type="RefSeq" id="WP_221047229.1">
    <property type="nucleotide sequence ID" value="NZ_AP019782.1"/>
</dbReference>
<feature type="transmembrane region" description="Helical" evidence="1">
    <location>
        <begin position="20"/>
        <end position="46"/>
    </location>
</feature>
<gene>
    <name evidence="2" type="ORF">MoryE10_24760</name>
</gene>
<dbReference type="EMBL" id="AP019782">
    <property type="protein sequence ID" value="BBL71870.1"/>
    <property type="molecule type" value="Genomic_DNA"/>
</dbReference>
<dbReference type="Proteomes" id="UP000824988">
    <property type="component" value="Chromosome"/>
</dbReference>
<evidence type="ECO:0000313" key="2">
    <source>
        <dbReference type="EMBL" id="BBL71870.1"/>
    </source>
</evidence>
<keyword evidence="1" id="KW-0812">Transmembrane</keyword>
<keyword evidence="1" id="KW-1133">Transmembrane helix</keyword>
<dbReference type="Pfam" id="PF13994">
    <property type="entry name" value="PgaD"/>
    <property type="match status" value="1"/>
</dbReference>
<dbReference type="KEGG" id="moz:MoryE10_24760"/>
<accession>A0A8D4VPW4</accession>